<gene>
    <name evidence="1" type="ORF">AAFF_G00241570</name>
</gene>
<evidence type="ECO:0000313" key="1">
    <source>
        <dbReference type="EMBL" id="KAJ8409136.1"/>
    </source>
</evidence>
<dbReference type="Proteomes" id="UP001221898">
    <property type="component" value="Unassembled WGS sequence"/>
</dbReference>
<dbReference type="AlphaFoldDB" id="A0AAD7WTR0"/>
<organism evidence="1 2">
    <name type="scientific">Aldrovandia affinis</name>
    <dbReference type="NCBI Taxonomy" id="143900"/>
    <lineage>
        <taxon>Eukaryota</taxon>
        <taxon>Metazoa</taxon>
        <taxon>Chordata</taxon>
        <taxon>Craniata</taxon>
        <taxon>Vertebrata</taxon>
        <taxon>Euteleostomi</taxon>
        <taxon>Actinopterygii</taxon>
        <taxon>Neopterygii</taxon>
        <taxon>Teleostei</taxon>
        <taxon>Notacanthiformes</taxon>
        <taxon>Halosauridae</taxon>
        <taxon>Aldrovandia</taxon>
    </lineage>
</organism>
<name>A0AAD7WTR0_9TELE</name>
<keyword evidence="2" id="KW-1185">Reference proteome</keyword>
<evidence type="ECO:0000313" key="2">
    <source>
        <dbReference type="Proteomes" id="UP001221898"/>
    </source>
</evidence>
<sequence length="150" mass="16669">MEEIFAQLQLNPTMQMAPLIQCDLEEMAVQTEREVEEMVAQLNFIPEDIASLRRELEAMVTLIEGGLEEIVDRLQRSHKEAAQLQPDLEEAVELKALEKVISQNQGEMEVGTTAPHQEQGSILSPAGVSTGLSVVCLIQDGQMNSVRQVR</sequence>
<proteinExistence type="predicted"/>
<comment type="caution">
    <text evidence="1">The sequence shown here is derived from an EMBL/GenBank/DDBJ whole genome shotgun (WGS) entry which is preliminary data.</text>
</comment>
<reference evidence="1" key="1">
    <citation type="journal article" date="2023" name="Science">
        <title>Genome structures resolve the early diversification of teleost fishes.</title>
        <authorList>
            <person name="Parey E."/>
            <person name="Louis A."/>
            <person name="Montfort J."/>
            <person name="Bouchez O."/>
            <person name="Roques C."/>
            <person name="Iampietro C."/>
            <person name="Lluch J."/>
            <person name="Castinel A."/>
            <person name="Donnadieu C."/>
            <person name="Desvignes T."/>
            <person name="Floi Bucao C."/>
            <person name="Jouanno E."/>
            <person name="Wen M."/>
            <person name="Mejri S."/>
            <person name="Dirks R."/>
            <person name="Jansen H."/>
            <person name="Henkel C."/>
            <person name="Chen W.J."/>
            <person name="Zahm M."/>
            <person name="Cabau C."/>
            <person name="Klopp C."/>
            <person name="Thompson A.W."/>
            <person name="Robinson-Rechavi M."/>
            <person name="Braasch I."/>
            <person name="Lecointre G."/>
            <person name="Bobe J."/>
            <person name="Postlethwait J.H."/>
            <person name="Berthelot C."/>
            <person name="Roest Crollius H."/>
            <person name="Guiguen Y."/>
        </authorList>
    </citation>
    <scope>NUCLEOTIDE SEQUENCE</scope>
    <source>
        <strain evidence="1">NC1722</strain>
    </source>
</reference>
<protein>
    <submittedName>
        <fullName evidence="1">Uncharacterized protein</fullName>
    </submittedName>
</protein>
<accession>A0AAD7WTR0</accession>
<dbReference type="EMBL" id="JAINUG010000032">
    <property type="protein sequence ID" value="KAJ8409136.1"/>
    <property type="molecule type" value="Genomic_DNA"/>
</dbReference>